<protein>
    <submittedName>
        <fullName evidence="2">Uncharacterized protein</fullName>
    </submittedName>
</protein>
<reference evidence="2 3" key="1">
    <citation type="submission" date="2019-05" db="EMBL/GenBank/DDBJ databases">
        <title>Another draft genome of Portunus trituberculatus and its Hox gene families provides insights of decapod evolution.</title>
        <authorList>
            <person name="Jeong J.-H."/>
            <person name="Song I."/>
            <person name="Kim S."/>
            <person name="Choi T."/>
            <person name="Kim D."/>
            <person name="Ryu S."/>
            <person name="Kim W."/>
        </authorList>
    </citation>
    <scope>NUCLEOTIDE SEQUENCE [LARGE SCALE GENOMIC DNA]</scope>
    <source>
        <tissue evidence="2">Muscle</tissue>
    </source>
</reference>
<comment type="caution">
    <text evidence="2">The sequence shown here is derived from an EMBL/GenBank/DDBJ whole genome shotgun (WGS) entry which is preliminary data.</text>
</comment>
<evidence type="ECO:0000256" key="1">
    <source>
        <dbReference type="SAM" id="Coils"/>
    </source>
</evidence>
<gene>
    <name evidence="2" type="ORF">E2C01_046016</name>
</gene>
<keyword evidence="3" id="KW-1185">Reference proteome</keyword>
<dbReference type="Proteomes" id="UP000324222">
    <property type="component" value="Unassembled WGS sequence"/>
</dbReference>
<organism evidence="2 3">
    <name type="scientific">Portunus trituberculatus</name>
    <name type="common">Swimming crab</name>
    <name type="synonym">Neptunus trituberculatus</name>
    <dbReference type="NCBI Taxonomy" id="210409"/>
    <lineage>
        <taxon>Eukaryota</taxon>
        <taxon>Metazoa</taxon>
        <taxon>Ecdysozoa</taxon>
        <taxon>Arthropoda</taxon>
        <taxon>Crustacea</taxon>
        <taxon>Multicrustacea</taxon>
        <taxon>Malacostraca</taxon>
        <taxon>Eumalacostraca</taxon>
        <taxon>Eucarida</taxon>
        <taxon>Decapoda</taxon>
        <taxon>Pleocyemata</taxon>
        <taxon>Brachyura</taxon>
        <taxon>Eubrachyura</taxon>
        <taxon>Portunoidea</taxon>
        <taxon>Portunidae</taxon>
        <taxon>Portuninae</taxon>
        <taxon>Portunus</taxon>
    </lineage>
</organism>
<evidence type="ECO:0000313" key="2">
    <source>
        <dbReference type="EMBL" id="MPC52154.1"/>
    </source>
</evidence>
<feature type="coiled-coil region" evidence="1">
    <location>
        <begin position="52"/>
        <end position="86"/>
    </location>
</feature>
<accession>A0A5B7G6H2</accession>
<proteinExistence type="predicted"/>
<dbReference type="EMBL" id="VSRR010010664">
    <property type="protein sequence ID" value="MPC52154.1"/>
    <property type="molecule type" value="Genomic_DNA"/>
</dbReference>
<name>A0A5B7G6H2_PORTR</name>
<dbReference type="AlphaFoldDB" id="A0A5B7G6H2"/>
<evidence type="ECO:0000313" key="3">
    <source>
        <dbReference type="Proteomes" id="UP000324222"/>
    </source>
</evidence>
<keyword evidence="1" id="KW-0175">Coiled coil</keyword>
<sequence>MDKGEEGLFTPSGRFEFPIHGFSGFRLEDKFDDQNTRESLLRRRVIHLEDLVKELMVRLKIMEKDNEITKANTEVLKKHYDDLENKVCACEKKREVIKLK</sequence>